<proteinExistence type="predicted"/>
<evidence type="ECO:0000313" key="4">
    <source>
        <dbReference type="Proteomes" id="UP000310754"/>
    </source>
</evidence>
<dbReference type="GO" id="GO:0016020">
    <property type="term" value="C:membrane"/>
    <property type="evidence" value="ECO:0007669"/>
    <property type="project" value="TreeGrafter"/>
</dbReference>
<feature type="chain" id="PRO_5020291041" evidence="1">
    <location>
        <begin position="18"/>
        <end position="326"/>
    </location>
</feature>
<evidence type="ECO:0000256" key="1">
    <source>
        <dbReference type="SAM" id="SignalP"/>
    </source>
</evidence>
<accession>A0A4S3ZP87</accession>
<feature type="signal peptide" evidence="1">
    <location>
        <begin position="1"/>
        <end position="17"/>
    </location>
</feature>
<dbReference type="Proteomes" id="UP000310754">
    <property type="component" value="Unassembled WGS sequence"/>
</dbReference>
<keyword evidence="4" id="KW-1185">Reference proteome</keyword>
<dbReference type="InterPro" id="IPR029058">
    <property type="entry name" value="AB_hydrolase_fold"/>
</dbReference>
<dbReference type="PRINTS" id="PR00111">
    <property type="entry name" value="ABHYDROLASE"/>
</dbReference>
<dbReference type="InterPro" id="IPR000073">
    <property type="entry name" value="AB_hydrolase_1"/>
</dbReference>
<keyword evidence="3" id="KW-0378">Hydrolase</keyword>
<dbReference type="EMBL" id="SSOA01000014">
    <property type="protein sequence ID" value="THF47285.1"/>
    <property type="molecule type" value="Genomic_DNA"/>
</dbReference>
<gene>
    <name evidence="3" type="ORF">E6C51_18665</name>
</gene>
<dbReference type="PANTHER" id="PTHR43798:SF33">
    <property type="entry name" value="HYDROLASE, PUTATIVE (AFU_ORTHOLOGUE AFUA_2G14860)-RELATED"/>
    <property type="match status" value="1"/>
</dbReference>
<dbReference type="PANTHER" id="PTHR43798">
    <property type="entry name" value="MONOACYLGLYCEROL LIPASE"/>
    <property type="match status" value="1"/>
</dbReference>
<organism evidence="3 4">
    <name type="scientific">Allorhizobium terrae</name>
    <dbReference type="NCBI Taxonomy" id="1848972"/>
    <lineage>
        <taxon>Bacteria</taxon>
        <taxon>Pseudomonadati</taxon>
        <taxon>Pseudomonadota</taxon>
        <taxon>Alphaproteobacteria</taxon>
        <taxon>Hyphomicrobiales</taxon>
        <taxon>Rhizobiaceae</taxon>
        <taxon>Rhizobium/Agrobacterium group</taxon>
        <taxon>Allorhizobium</taxon>
    </lineage>
</organism>
<reference evidence="3 4" key="1">
    <citation type="submission" date="2019-04" db="EMBL/GenBank/DDBJ databases">
        <title>Rhizobium terrae sp. nov., isolated from a paddy soil.</title>
        <authorList>
            <person name="Lin S.-Y."/>
            <person name="Hameed A."/>
            <person name="Huang H.-I."/>
            <person name="Young C.-C."/>
        </authorList>
    </citation>
    <scope>NUCLEOTIDE SEQUENCE [LARGE SCALE GENOMIC DNA]</scope>
    <source>
        <strain evidence="3 4">CC-HIH110</strain>
    </source>
</reference>
<name>A0A4S3ZP87_9HYPH</name>
<keyword evidence="1" id="KW-0732">Signal</keyword>
<dbReference type="AlphaFoldDB" id="A0A4S3ZP87"/>
<comment type="caution">
    <text evidence="3">The sequence shown here is derived from an EMBL/GenBank/DDBJ whole genome shotgun (WGS) entry which is preliminary data.</text>
</comment>
<sequence length="326" mass="34478">MLSLLLACFVFSKIATAGFAKAHPPIGQHIALGDLSLHVLHVPPGDAADLPPIVFIHGASGNLLDQSTPFLPRLRGRAELLFVDRPGHGYSDRGGPENDTPDGQANTIARAMDALGMKSAIIVGHSFGGAVAASFAVLHPEKTSGLLLLAPATHPWPSGVDWHYTLTATPIIGPIFAHTLAPIAGQFRMKAAINSVFAPNPAPVDYMTRAAPALVLRPSAFRYNAIDVSNLHAYVSHMAARYSEITAPTVVMTGDSDDIVLANIHSTGLARDIQGAELVWLRNVGHKPDYVATEIAIAALEKIAGKPRDLQALARAFHAPIAVPDN</sequence>
<protein>
    <submittedName>
        <fullName evidence="3">Alpha/beta hydrolase</fullName>
    </submittedName>
</protein>
<dbReference type="SUPFAM" id="SSF53474">
    <property type="entry name" value="alpha/beta-Hydrolases"/>
    <property type="match status" value="1"/>
</dbReference>
<dbReference type="InterPro" id="IPR050266">
    <property type="entry name" value="AB_hydrolase_sf"/>
</dbReference>
<evidence type="ECO:0000313" key="3">
    <source>
        <dbReference type="EMBL" id="THF47285.1"/>
    </source>
</evidence>
<dbReference type="Gene3D" id="3.40.50.1820">
    <property type="entry name" value="alpha/beta hydrolase"/>
    <property type="match status" value="1"/>
</dbReference>
<evidence type="ECO:0000259" key="2">
    <source>
        <dbReference type="Pfam" id="PF00561"/>
    </source>
</evidence>
<feature type="domain" description="AB hydrolase-1" evidence="2">
    <location>
        <begin position="51"/>
        <end position="159"/>
    </location>
</feature>
<dbReference type="Pfam" id="PF00561">
    <property type="entry name" value="Abhydrolase_1"/>
    <property type="match status" value="1"/>
</dbReference>
<dbReference type="GO" id="GO:0016787">
    <property type="term" value="F:hydrolase activity"/>
    <property type="evidence" value="ECO:0007669"/>
    <property type="project" value="UniProtKB-KW"/>
</dbReference>